<evidence type="ECO:0000313" key="3">
    <source>
        <dbReference type="Proteomes" id="UP000053647"/>
    </source>
</evidence>
<evidence type="ECO:0000256" key="1">
    <source>
        <dbReference type="SAM" id="MobiDB-lite"/>
    </source>
</evidence>
<gene>
    <name evidence="2" type="ORF">PAXINDRAFT_16690</name>
</gene>
<dbReference type="HOGENOM" id="CLU_2321085_0_0_1"/>
<dbReference type="Proteomes" id="UP000053647">
    <property type="component" value="Unassembled WGS sequence"/>
</dbReference>
<accession>A0A0C9TSW2</accession>
<proteinExistence type="predicted"/>
<sequence>MDGTDASKGTRRRPTPPPPTASASASQKLTTAPTSRFYASRNLPPLPSRPSHTEVIQPSTPPAAYVSFERSPSRGSQLAEEAPIIDDNIPALLPADSMT</sequence>
<organism evidence="2 3">
    <name type="scientific">Paxillus involutus ATCC 200175</name>
    <dbReference type="NCBI Taxonomy" id="664439"/>
    <lineage>
        <taxon>Eukaryota</taxon>
        <taxon>Fungi</taxon>
        <taxon>Dikarya</taxon>
        <taxon>Basidiomycota</taxon>
        <taxon>Agaricomycotina</taxon>
        <taxon>Agaricomycetes</taxon>
        <taxon>Agaricomycetidae</taxon>
        <taxon>Boletales</taxon>
        <taxon>Paxilineae</taxon>
        <taxon>Paxillaceae</taxon>
        <taxon>Paxillus</taxon>
    </lineage>
</organism>
<reference evidence="2 3" key="1">
    <citation type="submission" date="2014-06" db="EMBL/GenBank/DDBJ databases">
        <authorList>
            <consortium name="DOE Joint Genome Institute"/>
            <person name="Kuo A."/>
            <person name="Kohler A."/>
            <person name="Nagy L.G."/>
            <person name="Floudas D."/>
            <person name="Copeland A."/>
            <person name="Barry K.W."/>
            <person name="Cichocki N."/>
            <person name="Veneault-Fourrey C."/>
            <person name="LaButti K."/>
            <person name="Lindquist E.A."/>
            <person name="Lipzen A."/>
            <person name="Lundell T."/>
            <person name="Morin E."/>
            <person name="Murat C."/>
            <person name="Sun H."/>
            <person name="Tunlid A."/>
            <person name="Henrissat B."/>
            <person name="Grigoriev I.V."/>
            <person name="Hibbett D.S."/>
            <person name="Martin F."/>
            <person name="Nordberg H.P."/>
            <person name="Cantor M.N."/>
            <person name="Hua S.X."/>
        </authorList>
    </citation>
    <scope>NUCLEOTIDE SEQUENCE [LARGE SCALE GENOMIC DNA]</scope>
    <source>
        <strain evidence="2 3">ATCC 200175</strain>
    </source>
</reference>
<dbReference type="EMBL" id="KN819410">
    <property type="protein sequence ID" value="KIJ10296.1"/>
    <property type="molecule type" value="Genomic_DNA"/>
</dbReference>
<name>A0A0C9TSW2_PAXIN</name>
<reference evidence="3" key="2">
    <citation type="submission" date="2015-01" db="EMBL/GenBank/DDBJ databases">
        <title>Evolutionary Origins and Diversification of the Mycorrhizal Mutualists.</title>
        <authorList>
            <consortium name="DOE Joint Genome Institute"/>
            <consortium name="Mycorrhizal Genomics Consortium"/>
            <person name="Kohler A."/>
            <person name="Kuo A."/>
            <person name="Nagy L.G."/>
            <person name="Floudas D."/>
            <person name="Copeland A."/>
            <person name="Barry K.W."/>
            <person name="Cichocki N."/>
            <person name="Veneault-Fourrey C."/>
            <person name="LaButti K."/>
            <person name="Lindquist E.A."/>
            <person name="Lipzen A."/>
            <person name="Lundell T."/>
            <person name="Morin E."/>
            <person name="Murat C."/>
            <person name="Riley R."/>
            <person name="Ohm R."/>
            <person name="Sun H."/>
            <person name="Tunlid A."/>
            <person name="Henrissat B."/>
            <person name="Grigoriev I.V."/>
            <person name="Hibbett D.S."/>
            <person name="Martin F."/>
        </authorList>
    </citation>
    <scope>NUCLEOTIDE SEQUENCE [LARGE SCALE GENOMIC DNA]</scope>
    <source>
        <strain evidence="3">ATCC 200175</strain>
    </source>
</reference>
<protein>
    <submittedName>
        <fullName evidence="2">Uncharacterized protein</fullName>
    </submittedName>
</protein>
<feature type="region of interest" description="Disordered" evidence="1">
    <location>
        <begin position="1"/>
        <end position="83"/>
    </location>
</feature>
<dbReference type="AlphaFoldDB" id="A0A0C9TSW2"/>
<evidence type="ECO:0000313" key="2">
    <source>
        <dbReference type="EMBL" id="KIJ10296.1"/>
    </source>
</evidence>
<keyword evidence="3" id="KW-1185">Reference proteome</keyword>